<keyword evidence="2 4" id="KW-0863">Zinc-finger</keyword>
<organism evidence="8 9">
    <name type="scientific">Cudoniella acicularis</name>
    <dbReference type="NCBI Taxonomy" id="354080"/>
    <lineage>
        <taxon>Eukaryota</taxon>
        <taxon>Fungi</taxon>
        <taxon>Dikarya</taxon>
        <taxon>Ascomycota</taxon>
        <taxon>Pezizomycotina</taxon>
        <taxon>Leotiomycetes</taxon>
        <taxon>Helotiales</taxon>
        <taxon>Tricladiaceae</taxon>
        <taxon>Cudoniella</taxon>
    </lineage>
</organism>
<feature type="transmembrane region" description="Helical" evidence="6">
    <location>
        <begin position="1409"/>
        <end position="1427"/>
    </location>
</feature>
<keyword evidence="6" id="KW-1133">Transmembrane helix</keyword>
<dbReference type="PANTHER" id="PTHR42749:SF8">
    <property type="entry name" value="HSP70 FAMILY PROTEIN (AFU_ORTHOLOGUE AFUA_3G13740)"/>
    <property type="match status" value="1"/>
</dbReference>
<dbReference type="InterPro" id="IPR035896">
    <property type="entry name" value="AN1-like_Znf"/>
</dbReference>
<evidence type="ECO:0000256" key="4">
    <source>
        <dbReference type="PROSITE-ProRule" id="PRU00449"/>
    </source>
</evidence>
<dbReference type="PROSITE" id="PS51039">
    <property type="entry name" value="ZF_AN1"/>
    <property type="match status" value="2"/>
</dbReference>
<feature type="compositionally biased region" description="Acidic residues" evidence="5">
    <location>
        <begin position="184"/>
        <end position="200"/>
    </location>
</feature>
<comment type="caution">
    <text evidence="8">The sequence shown here is derived from an EMBL/GenBank/DDBJ whole genome shotgun (WGS) entry which is preliminary data.</text>
</comment>
<dbReference type="InterPro" id="IPR057358">
    <property type="entry name" value="UBL_ZFAND1-like"/>
</dbReference>
<keyword evidence="1" id="KW-0479">Metal-binding</keyword>
<feature type="region of interest" description="Disordered" evidence="5">
    <location>
        <begin position="167"/>
        <end position="202"/>
    </location>
</feature>
<gene>
    <name evidence="8" type="ORF">G7Y89_g11661</name>
</gene>
<dbReference type="SMART" id="SM00154">
    <property type="entry name" value="ZnF_AN1"/>
    <property type="match status" value="2"/>
</dbReference>
<evidence type="ECO:0000256" key="1">
    <source>
        <dbReference type="ARBA" id="ARBA00022723"/>
    </source>
</evidence>
<accession>A0A8H4RE40</accession>
<proteinExistence type="predicted"/>
<dbReference type="PANTHER" id="PTHR42749">
    <property type="entry name" value="CELL SHAPE-DETERMINING PROTEIN MREB"/>
    <property type="match status" value="1"/>
</dbReference>
<dbReference type="Proteomes" id="UP000566819">
    <property type="component" value="Unassembled WGS sequence"/>
</dbReference>
<dbReference type="EMBL" id="JAAMPI010001141">
    <property type="protein sequence ID" value="KAF4626497.1"/>
    <property type="molecule type" value="Genomic_DNA"/>
</dbReference>
<feature type="transmembrane region" description="Helical" evidence="6">
    <location>
        <begin position="1361"/>
        <end position="1389"/>
    </location>
</feature>
<feature type="transmembrane region" description="Helical" evidence="6">
    <location>
        <begin position="1325"/>
        <end position="1349"/>
    </location>
</feature>
<dbReference type="Gene3D" id="3.90.640.10">
    <property type="entry name" value="Actin, Chain A, domain 4"/>
    <property type="match status" value="1"/>
</dbReference>
<dbReference type="SUPFAM" id="SSF53067">
    <property type="entry name" value="Actin-like ATPase domain"/>
    <property type="match status" value="2"/>
</dbReference>
<keyword evidence="6" id="KW-0472">Membrane</keyword>
<keyword evidence="3" id="KW-0862">Zinc</keyword>
<dbReference type="OrthoDB" id="2963168at2759"/>
<keyword evidence="9" id="KW-1185">Reference proteome</keyword>
<dbReference type="InterPro" id="IPR000058">
    <property type="entry name" value="Znf_AN1"/>
</dbReference>
<evidence type="ECO:0000256" key="5">
    <source>
        <dbReference type="SAM" id="MobiDB-lite"/>
    </source>
</evidence>
<name>A0A8H4RE40_9HELO</name>
<dbReference type="GO" id="GO:0008270">
    <property type="term" value="F:zinc ion binding"/>
    <property type="evidence" value="ECO:0007669"/>
    <property type="project" value="UniProtKB-KW"/>
</dbReference>
<keyword evidence="6" id="KW-0812">Transmembrane</keyword>
<evidence type="ECO:0000256" key="2">
    <source>
        <dbReference type="ARBA" id="ARBA00022771"/>
    </source>
</evidence>
<feature type="domain" description="AN1-type" evidence="7">
    <location>
        <begin position="894"/>
        <end position="946"/>
    </location>
</feature>
<evidence type="ECO:0000259" key="7">
    <source>
        <dbReference type="PROSITE" id="PS51039"/>
    </source>
</evidence>
<dbReference type="Pfam" id="PF25327">
    <property type="entry name" value="UBL_ZFAND1"/>
    <property type="match status" value="1"/>
</dbReference>
<evidence type="ECO:0000256" key="6">
    <source>
        <dbReference type="SAM" id="Phobius"/>
    </source>
</evidence>
<evidence type="ECO:0000256" key="3">
    <source>
        <dbReference type="ARBA" id="ARBA00022833"/>
    </source>
</evidence>
<evidence type="ECO:0000313" key="8">
    <source>
        <dbReference type="EMBL" id="KAF4626497.1"/>
    </source>
</evidence>
<dbReference type="Pfam" id="PF01428">
    <property type="entry name" value="zf-AN1"/>
    <property type="match status" value="2"/>
</dbReference>
<sequence length="1441" mass="160087">MEIDNPNLGSFRREWRAELGLDREEEYANDREMNGNSPFYGERETTVASAASETLRGESTIRGSSADVEMLGAAGLASGKRYIVAIDFGTTFSSVSFLALPRDTGPNDELNSHLYVDEIQSIINYPAEPRFGYQARRKEVPTEIWYPKKAYLDQTLLGARNRPGDITVIDDLDDDQAHNRDQNPDEDVDMETDEDADDEENKGTFWGYEVQKQLQFPDTNRNQNRRMSRFKLLLDESDLTRDVRLDLEPNFRQLKRKKIIKDKEDVIADYLKYLFSHAKDELINSHDFSDACPVEFVLCVPPIWTPKASRIMQKNMERAIRESGFGSVQNDSVDNLFIVSEPEAAAAYVLASTTAVLPKETFVLIDAGGGTVDAITYTVDKTYPLRLKAEGVEAGGDLCGSSYLNEAYRRHLHARLQSEDYLEVNGLTIESIIDSHVIDFENQMKRSVDVVASNISTEIVYIQGLRANSRPEKRFFNNRLRIERADLKEIFLPFLERVAVLMRVQLEGAKEKGINVKKLILIGGFAESPSLRSYLARELALMRNYKGDEIKLIVPGAAETAVSSGAVLRALNKKDGPERISRSSYGFLCTEEHEPEVYPAHDGIRPFSEPLDGRKYVKYTIFWLINKGDEIPTEKEYPIQVFYIFDADEDTRFECKEFLFVSDDKMESHYRKSHEKNRGATVVGVIETDMTFLKERNLIQPVEPEEGVRARRHYKVEYELVMIVNDRNMRWEARYPAGGEVQGRGQISIAAAFVPAGISTRVFFLSEVSTTRWTLPALFEDTIDFQTYCRAISNNFGTQYPFQMASSSRPEPSEESTFTTMDEKDPTLIGAHCQYAYCNQLDFLPFRCESCRGTFCLDHRSESGHKCPKAGEWAAKRRRANLSTPSLGAGKSMVEIEKPCASPACKTIIGTSLSTAVHCSTCNRDYCLKHRLNEDHDCKNLIPIGARARGYQYQPDYAKQALSKLKAWGMSQKASMSERVLPKPKPTSAAARLVAVNNLKKTAKGDAKLPPEKRIYMYVEAEAATTTSKFPSGEFYYSKDWAIGRVLDAAAKSLQVENVNNQGMDESSKLRVFHVEGGRLLEFSEKVGDTLASGNRIVLLRGVGPAIPNLIQPSKNAVKIEPAGSLTQAKRAELAELPQPSLEAGLPAVTAAIIEERIIMKVRDIPGFSAATSFLGSVVSNLPTPTTLGLASATASGTIGGEIVSGLEGIFNNIAGNLTTEVGGEVITVVNKLVKEVTSAIGIKDWYGLYMTQLCEGMYTPSYDTPGARVNITSCTPLDQLSLLKTAQTNSTLKIGNAQVDFSALNVVNKLDSATGALKQLITTFIAFQIIGVACTGMLILITPLYLFLTILQRRPIRFIIAGLVSLGSMSYLLTAGIVSGIVVVAVGAVNQLADGLGLVAHKSSAELTILWVAAVLMALAQASWFTEWHLNTFMRRNNFI</sequence>
<reference evidence="8 9" key="1">
    <citation type="submission" date="2020-03" db="EMBL/GenBank/DDBJ databases">
        <title>Draft Genome Sequence of Cudoniella acicularis.</title>
        <authorList>
            <person name="Buettner E."/>
            <person name="Kellner H."/>
        </authorList>
    </citation>
    <scope>NUCLEOTIDE SEQUENCE [LARGE SCALE GENOMIC DNA]</scope>
    <source>
        <strain evidence="8 9">DSM 108380</strain>
    </source>
</reference>
<dbReference type="SUPFAM" id="SSF118310">
    <property type="entry name" value="AN1-like Zinc finger"/>
    <property type="match status" value="2"/>
</dbReference>
<dbReference type="CDD" id="cd10170">
    <property type="entry name" value="ASKHA_NBD_HSP70"/>
    <property type="match status" value="1"/>
</dbReference>
<dbReference type="Gene3D" id="3.30.420.40">
    <property type="match status" value="2"/>
</dbReference>
<protein>
    <recommendedName>
        <fullName evidence="7">AN1-type domain-containing protein</fullName>
    </recommendedName>
</protein>
<dbReference type="Gene3D" id="4.10.1110.10">
    <property type="entry name" value="AN1-like Zinc finger"/>
    <property type="match status" value="2"/>
</dbReference>
<evidence type="ECO:0000313" key="9">
    <source>
        <dbReference type="Proteomes" id="UP000566819"/>
    </source>
</evidence>
<dbReference type="InterPro" id="IPR043129">
    <property type="entry name" value="ATPase_NBD"/>
</dbReference>
<feature type="domain" description="AN1-type" evidence="7">
    <location>
        <begin position="827"/>
        <end position="875"/>
    </location>
</feature>